<evidence type="ECO:0000313" key="2">
    <source>
        <dbReference type="EMBL" id="EAC0790467.1"/>
    </source>
</evidence>
<dbReference type="Proteomes" id="UP000839631">
    <property type="component" value="Unassembled WGS sequence"/>
</dbReference>
<dbReference type="EMBL" id="AAAGSE010000091">
    <property type="protein sequence ID" value="EAC0790467.1"/>
    <property type="molecule type" value="Genomic_DNA"/>
</dbReference>
<dbReference type="InterPro" id="IPR057271">
    <property type="entry name" value="YagK_YfjJ_C"/>
</dbReference>
<evidence type="ECO:0000259" key="1">
    <source>
        <dbReference type="Pfam" id="PF11726"/>
    </source>
</evidence>
<proteinExistence type="predicted"/>
<dbReference type="Pfam" id="PF11726">
    <property type="entry name" value="YagK_YfjJ_C"/>
    <property type="match status" value="1"/>
</dbReference>
<dbReference type="EMBL" id="AAHPHN010000109">
    <property type="protein sequence ID" value="EBY8645377.1"/>
    <property type="molecule type" value="Genomic_DNA"/>
</dbReference>
<reference evidence="2" key="1">
    <citation type="submission" date="2018-09" db="EMBL/GenBank/DDBJ databases">
        <authorList>
            <person name="Ashton P.M."/>
            <person name="Dallman T."/>
            <person name="Nair S."/>
            <person name="De Pinna E."/>
            <person name="Peters T."/>
            <person name="Grant K."/>
        </authorList>
    </citation>
    <scope>NUCLEOTIDE SEQUENCE [LARGE SCALE GENOMIC DNA]</scope>
    <source>
        <strain evidence="3">140692</strain>
        <strain evidence="4">367309</strain>
        <strain evidence="2">412099</strain>
    </source>
</reference>
<accession>A0A3Z6QU04</accession>
<gene>
    <name evidence="2" type="ORF">D6K54_27830</name>
    <name evidence="3" type="ORF">D6S17_28425</name>
    <name evidence="4" type="ORF">EZX71_28035</name>
</gene>
<protein>
    <submittedName>
        <fullName evidence="2">Inovirus Gp2 family protein</fullName>
    </submittedName>
</protein>
<dbReference type="AlphaFoldDB" id="A0A3Z6QU04"/>
<sequence length="209" mass="23980">MSESYSYRQDYIERIQQTLNVAVSHHSRLACFFITLRFPQQGACRDDSEVISRFFDALKYQINRYIDIKRLDGKRVHATTLHGVWAREFGLKNGNKHYHVALMLNKDTFHTLGHYSFSSSGAGSLANLIQKAWCSAMGVPVDLHACLASFSPDLPCMWIEHNDPYQRTAVEQRMFYLAKNYSKRCGDGERSFGCTQNNPSLLNGRKTRT</sequence>
<comment type="caution">
    <text evidence="2">The sequence shown here is derived from an EMBL/GenBank/DDBJ whole genome shotgun (WGS) entry which is preliminary data.</text>
</comment>
<feature type="domain" description="YagK/YfjJ C-terminal" evidence="1">
    <location>
        <begin position="24"/>
        <end position="194"/>
    </location>
</feature>
<evidence type="ECO:0000313" key="4">
    <source>
        <dbReference type="EMBL" id="ECW2471705.1"/>
    </source>
</evidence>
<dbReference type="Proteomes" id="UP000839733">
    <property type="component" value="Unassembled WGS sequence"/>
</dbReference>
<organism evidence="2">
    <name type="scientific">Salmonella enterica subsp. enterica serovar Java</name>
    <dbReference type="NCBI Taxonomy" id="224729"/>
    <lineage>
        <taxon>Bacteria</taxon>
        <taxon>Pseudomonadati</taxon>
        <taxon>Pseudomonadota</taxon>
        <taxon>Gammaproteobacteria</taxon>
        <taxon>Enterobacterales</taxon>
        <taxon>Enterobacteriaceae</taxon>
        <taxon>Salmonella</taxon>
    </lineage>
</organism>
<name>A0A3Z6QU04_SALEB</name>
<evidence type="ECO:0000313" key="3">
    <source>
        <dbReference type="EMBL" id="EBY8645377.1"/>
    </source>
</evidence>
<dbReference type="EMBL" id="AAKVUB010000081">
    <property type="protein sequence ID" value="ECW2471705.1"/>
    <property type="molecule type" value="Genomic_DNA"/>
</dbReference>